<accession>A0A0W0RZ35</accession>
<dbReference type="AlphaFoldDB" id="A0A0W0RZ35"/>
<gene>
    <name evidence="2" type="ORF">Lboz_0557</name>
</gene>
<sequence length="407" mass="46831">MPSSFEIIKNENNLNNAEEAQAGTPIQPLAEMDRTKLALEHHHHRIRYVHGVPYINYQDKDCPVVTRDVRNFNQRVFSIGSSSSREMIMLDPEAESLKKLYAELRQNIRAGATTLEILQEISKLTQKTFPISETTLLKEFVEKHLKEGNPIIPLDAFMQTGIGLCRHHTLLNAYLMSRLVDDGILQGEVIHQRHSFQKHGAHTWNLFRDTKDGTLYSLDSLWKNVTSLADNPGDLNRLYGFDVESGIKAAFGAFQLSSKQKVHVSSPEHKAHAASKPPAALEPIPALNLALLDILRKKDALQNIKNEIPKKFFNINDRALEEDLVEMIKKEKLIDAHDKNKIPQKFLNINDRDREEDLEEMIKEQRNEAHDKQILHNQEIIQFFKPAHKIEKIDPDEKPEKFFNLER</sequence>
<evidence type="ECO:0000256" key="1">
    <source>
        <dbReference type="SAM" id="Coils"/>
    </source>
</evidence>
<protein>
    <submittedName>
        <fullName evidence="2">Uncharacterized protein</fullName>
    </submittedName>
</protein>
<evidence type="ECO:0000313" key="3">
    <source>
        <dbReference type="Proteomes" id="UP000054695"/>
    </source>
</evidence>
<keyword evidence="3" id="KW-1185">Reference proteome</keyword>
<keyword evidence="1" id="KW-0175">Coiled coil</keyword>
<dbReference type="OrthoDB" id="5654221at2"/>
<comment type="caution">
    <text evidence="2">The sequence shown here is derived from an EMBL/GenBank/DDBJ whole genome shotgun (WGS) entry which is preliminary data.</text>
</comment>
<dbReference type="STRING" id="447.Lboz_0557"/>
<name>A0A0W0RZ35_LEGBO</name>
<dbReference type="EMBL" id="LNXU01000004">
    <property type="protein sequence ID" value="KTC76487.1"/>
    <property type="molecule type" value="Genomic_DNA"/>
</dbReference>
<organism evidence="2 3">
    <name type="scientific">Legionella bozemanae</name>
    <name type="common">Fluoribacter bozemanae</name>
    <dbReference type="NCBI Taxonomy" id="447"/>
    <lineage>
        <taxon>Bacteria</taxon>
        <taxon>Pseudomonadati</taxon>
        <taxon>Pseudomonadota</taxon>
        <taxon>Gammaproteobacteria</taxon>
        <taxon>Legionellales</taxon>
        <taxon>Legionellaceae</taxon>
        <taxon>Legionella</taxon>
    </lineage>
</organism>
<feature type="coiled-coil region" evidence="1">
    <location>
        <begin position="348"/>
        <end position="375"/>
    </location>
</feature>
<proteinExistence type="predicted"/>
<dbReference type="PATRIC" id="fig|447.4.peg.600"/>
<reference evidence="2 3" key="1">
    <citation type="submission" date="2015-11" db="EMBL/GenBank/DDBJ databases">
        <title>Genomic analysis of 38 Legionella species identifies large and diverse effector repertoires.</title>
        <authorList>
            <person name="Burstein D."/>
            <person name="Amaro F."/>
            <person name="Zusman T."/>
            <person name="Lifshitz Z."/>
            <person name="Cohen O."/>
            <person name="Gilbert J.A."/>
            <person name="Pupko T."/>
            <person name="Shuman H.A."/>
            <person name="Segal G."/>
        </authorList>
    </citation>
    <scope>NUCLEOTIDE SEQUENCE [LARGE SCALE GENOMIC DNA]</scope>
    <source>
        <strain evidence="2 3">WIGA</strain>
    </source>
</reference>
<dbReference type="RefSeq" id="WP_058458249.1">
    <property type="nucleotide sequence ID" value="NZ_CAAAIY010000013.1"/>
</dbReference>
<evidence type="ECO:0000313" key="2">
    <source>
        <dbReference type="EMBL" id="KTC76487.1"/>
    </source>
</evidence>
<dbReference type="Proteomes" id="UP000054695">
    <property type="component" value="Unassembled WGS sequence"/>
</dbReference>